<feature type="region of interest" description="Disordered" evidence="1">
    <location>
        <begin position="766"/>
        <end position="785"/>
    </location>
</feature>
<feature type="compositionally biased region" description="Polar residues" evidence="1">
    <location>
        <begin position="856"/>
        <end position="866"/>
    </location>
</feature>
<feature type="chain" id="PRO_5041710962" evidence="2">
    <location>
        <begin position="16"/>
        <end position="866"/>
    </location>
</feature>
<feature type="compositionally biased region" description="Polar residues" evidence="1">
    <location>
        <begin position="667"/>
        <end position="678"/>
    </location>
</feature>
<evidence type="ECO:0000313" key="4">
    <source>
        <dbReference type="Proteomes" id="UP001186944"/>
    </source>
</evidence>
<feature type="compositionally biased region" description="Polar residues" evidence="1">
    <location>
        <begin position="614"/>
        <end position="623"/>
    </location>
</feature>
<dbReference type="AlphaFoldDB" id="A0AA88XM03"/>
<keyword evidence="4" id="KW-1185">Reference proteome</keyword>
<dbReference type="Proteomes" id="UP001186944">
    <property type="component" value="Unassembled WGS sequence"/>
</dbReference>
<feature type="region of interest" description="Disordered" evidence="1">
    <location>
        <begin position="331"/>
        <end position="350"/>
    </location>
</feature>
<protein>
    <submittedName>
        <fullName evidence="3">Uncharacterized protein</fullName>
    </submittedName>
</protein>
<evidence type="ECO:0000256" key="2">
    <source>
        <dbReference type="SAM" id="SignalP"/>
    </source>
</evidence>
<sequence length="866" mass="94452">MWMVILVLAFHSAVCQESSNTNESKETGASEPLFAFASPLTGLGPVDPDPFGRMTNAQDKGALQIEKPAGQKDRQSSLTLADLFAGVDNSETKVDVSRVDQDILNLPNAKESSSAISDISTVSKPPNRIKLINDIGNLENLIDPALEAQIIGFKSETNNLNALNKKPKQTTRSVATSDVQMKVQNTDTEQLNLNSFGANSLPRAILEPTNTFGTNDFFSVTPTPVNSLPFSNDFNAGNSLITNDPKVINTDSAIVATVPQQINNNIADPSNIFGDVNIPIDFPLFPDIDTVTPPSANGITDSNALGPINGQFLTPIQGNLNGLNNFGTGNRQFNTAQGRNSSGASSQIPVSSNGMSLQIGGVTSSASLNPLTNRALSTRARLVNGFPPNVNLGSAILQINQGGGRPFSTFPGTGFQRPNANSMNTNFARSFTSGNPQGVRQGFGGPVVPTSAPLQLGTNNLQPFSPVNNFELNPISRDNTILRRGQRNQLFSRFFPSRTVDSVSPNRNSAFQTLLNRRSNQAINRNFIDSLEGARSLLNLPSSRSRTSATIAAQSPLGFSTSNGNLVPRTVDDFRWNLSRRPTGNRATSANRALFARIGRFSNRRNNRPRFNSVTRSNSNPMIRSSAPRFQPIPVDQFDTMFTNRVNGVRNSRVNTRLDRDRAQLSTRRNIQRNTNQLPFLDAQRPRSSLDFGSSVSSQGAVQDAMALFSLPGARSNIGGVVRDSERRTFLSGLNQVPLANTFLNPLSNDRDAETFQGRRAFSLMGDSRRRNRPNGVQQRSFDVNRLPPFPGNNFPPFIPFRADVANFITPTVLLSDTQMKSVIKERLKPDSKPTQTNSDNKRLRPIRRTNRNRNVPSSRTRNGGS</sequence>
<organism evidence="3 4">
    <name type="scientific">Pinctada imbricata</name>
    <name type="common">Atlantic pearl-oyster</name>
    <name type="synonym">Pinctada martensii</name>
    <dbReference type="NCBI Taxonomy" id="66713"/>
    <lineage>
        <taxon>Eukaryota</taxon>
        <taxon>Metazoa</taxon>
        <taxon>Spiralia</taxon>
        <taxon>Lophotrochozoa</taxon>
        <taxon>Mollusca</taxon>
        <taxon>Bivalvia</taxon>
        <taxon>Autobranchia</taxon>
        <taxon>Pteriomorphia</taxon>
        <taxon>Pterioida</taxon>
        <taxon>Pterioidea</taxon>
        <taxon>Pteriidae</taxon>
        <taxon>Pinctada</taxon>
    </lineage>
</organism>
<feature type="signal peptide" evidence="2">
    <location>
        <begin position="1"/>
        <end position="15"/>
    </location>
</feature>
<evidence type="ECO:0000256" key="1">
    <source>
        <dbReference type="SAM" id="MobiDB-lite"/>
    </source>
</evidence>
<accession>A0AA88XM03</accession>
<name>A0AA88XM03_PINIB</name>
<gene>
    <name evidence="3" type="ORF">FSP39_018051</name>
</gene>
<feature type="region of interest" description="Disordered" evidence="1">
    <location>
        <begin position="667"/>
        <end position="695"/>
    </location>
</feature>
<reference evidence="3" key="1">
    <citation type="submission" date="2019-08" db="EMBL/GenBank/DDBJ databases">
        <title>The improved chromosome-level genome for the pearl oyster Pinctada fucata martensii using PacBio sequencing and Hi-C.</title>
        <authorList>
            <person name="Zheng Z."/>
        </authorList>
    </citation>
    <scope>NUCLEOTIDE SEQUENCE</scope>
    <source>
        <strain evidence="3">ZZ-2019</strain>
        <tissue evidence="3">Adductor muscle</tissue>
    </source>
</reference>
<evidence type="ECO:0000313" key="3">
    <source>
        <dbReference type="EMBL" id="KAK3088354.1"/>
    </source>
</evidence>
<proteinExistence type="predicted"/>
<comment type="caution">
    <text evidence="3">The sequence shown here is derived from an EMBL/GenBank/DDBJ whole genome shotgun (WGS) entry which is preliminary data.</text>
</comment>
<dbReference type="EMBL" id="VSWD01000011">
    <property type="protein sequence ID" value="KAK3088354.1"/>
    <property type="molecule type" value="Genomic_DNA"/>
</dbReference>
<keyword evidence="2" id="KW-0732">Signal</keyword>
<feature type="region of interest" description="Disordered" evidence="1">
    <location>
        <begin position="606"/>
        <end position="629"/>
    </location>
</feature>
<feature type="region of interest" description="Disordered" evidence="1">
    <location>
        <begin position="826"/>
        <end position="866"/>
    </location>
</feature>